<evidence type="ECO:0000313" key="8">
    <source>
        <dbReference type="EMBL" id="MEJ6010811.1"/>
    </source>
</evidence>
<comment type="cofactor">
    <cofactor evidence="1">
        <name>FAD</name>
        <dbReference type="ChEBI" id="CHEBI:57692"/>
    </cofactor>
</comment>
<dbReference type="EC" id="1.-.-.-" evidence="8"/>
<reference evidence="8 9" key="1">
    <citation type="submission" date="2024-03" db="EMBL/GenBank/DDBJ databases">
        <authorList>
            <person name="Jo J.-H."/>
        </authorList>
    </citation>
    <scope>NUCLEOTIDE SEQUENCE [LARGE SCALE GENOMIC DNA]</scope>
    <source>
        <strain evidence="8 9">AS3R-12</strain>
    </source>
</reference>
<evidence type="ECO:0000256" key="4">
    <source>
        <dbReference type="ARBA" id="ARBA00022827"/>
    </source>
</evidence>
<dbReference type="InterPro" id="IPR009100">
    <property type="entry name" value="AcylCoA_DH/oxidase_NM_dom_sf"/>
</dbReference>
<evidence type="ECO:0000313" key="9">
    <source>
        <dbReference type="Proteomes" id="UP001379235"/>
    </source>
</evidence>
<comment type="similarity">
    <text evidence="2">Belongs to the acyl-CoA dehydrogenase family.</text>
</comment>
<feature type="domain" description="Acyl-CoA dehydrogenase/oxidase C-terminal" evidence="6">
    <location>
        <begin position="213"/>
        <end position="349"/>
    </location>
</feature>
<evidence type="ECO:0000256" key="3">
    <source>
        <dbReference type="ARBA" id="ARBA00022630"/>
    </source>
</evidence>
<keyword evidence="5 8" id="KW-0560">Oxidoreductase</keyword>
<dbReference type="Gene3D" id="1.20.140.10">
    <property type="entry name" value="Butyryl-CoA Dehydrogenase, subunit A, domain 3"/>
    <property type="match status" value="1"/>
</dbReference>
<organism evidence="8 9">
    <name type="scientific">Novosphingobium aquae</name>
    <dbReference type="NCBI Taxonomy" id="3133435"/>
    <lineage>
        <taxon>Bacteria</taxon>
        <taxon>Pseudomonadati</taxon>
        <taxon>Pseudomonadota</taxon>
        <taxon>Alphaproteobacteria</taxon>
        <taxon>Sphingomonadales</taxon>
        <taxon>Sphingomonadaceae</taxon>
        <taxon>Novosphingobium</taxon>
    </lineage>
</organism>
<evidence type="ECO:0000259" key="7">
    <source>
        <dbReference type="Pfam" id="PF02771"/>
    </source>
</evidence>
<dbReference type="PANTHER" id="PTHR43884:SF20">
    <property type="entry name" value="ACYL-COA DEHYDROGENASE FADE28"/>
    <property type="match status" value="1"/>
</dbReference>
<evidence type="ECO:0000256" key="1">
    <source>
        <dbReference type="ARBA" id="ARBA00001974"/>
    </source>
</evidence>
<feature type="domain" description="Acyl-CoA dehydrogenase/oxidase N-terminal" evidence="7">
    <location>
        <begin position="6"/>
        <end position="116"/>
    </location>
</feature>
<dbReference type="Gene3D" id="2.40.110.10">
    <property type="entry name" value="Butyryl-CoA Dehydrogenase, subunit A, domain 2"/>
    <property type="match status" value="1"/>
</dbReference>
<dbReference type="Pfam" id="PF00441">
    <property type="entry name" value="Acyl-CoA_dh_1"/>
    <property type="match status" value="1"/>
</dbReference>
<accession>A0ABU8SA51</accession>
<dbReference type="RefSeq" id="WP_339967628.1">
    <property type="nucleotide sequence ID" value="NZ_JBBHJY010000006.1"/>
</dbReference>
<dbReference type="Gene3D" id="1.10.540.10">
    <property type="entry name" value="Acyl-CoA dehydrogenase/oxidase, N-terminal domain"/>
    <property type="match status" value="1"/>
</dbReference>
<dbReference type="PANTHER" id="PTHR43884">
    <property type="entry name" value="ACYL-COA DEHYDROGENASE"/>
    <property type="match status" value="1"/>
</dbReference>
<dbReference type="Proteomes" id="UP001379235">
    <property type="component" value="Unassembled WGS sequence"/>
</dbReference>
<dbReference type="SUPFAM" id="SSF47203">
    <property type="entry name" value="Acyl-CoA dehydrogenase C-terminal domain-like"/>
    <property type="match status" value="1"/>
</dbReference>
<dbReference type="CDD" id="cd00567">
    <property type="entry name" value="ACAD"/>
    <property type="match status" value="1"/>
</dbReference>
<keyword evidence="4" id="KW-0274">FAD</keyword>
<proteinExistence type="inferred from homology"/>
<comment type="caution">
    <text evidence="8">The sequence shown here is derived from an EMBL/GenBank/DDBJ whole genome shotgun (WGS) entry which is preliminary data.</text>
</comment>
<dbReference type="Pfam" id="PF02771">
    <property type="entry name" value="Acyl-CoA_dh_N"/>
    <property type="match status" value="1"/>
</dbReference>
<sequence length="368" mass="39839">MNFDFSDEQKMLREQVSRALTEAAPLTEARTALTGGFEYSERAWNAIAEAGILGAGIPEEYGGLGLGRLEWCVTSEEIGRTLAPVPYLSTIVLAEALLAFGSAAQKNMWLPRIAGGQIIGTWADAEGPRELRADNLQVEFKSGRLTGKKLPVLDGNIAGLAVVLARTDDGPALVLVDLEKGVSRRALKTLDKSRPQAELHFDGAPAELLGKAGEGWTAYTQLMNRASVLLAFEQVGAADRALEMARDYALERHAFGRPIGSYQGIKHKLANIYMANEIARVHALWGAWATSTDASDLPLAAASARVSANRAFTLAAQENIQTHGGIGFTWESDCQLFYRRARLYAGLLGPELDWKERIVTSIELSNAA</sequence>
<dbReference type="EMBL" id="JBBHJY010000006">
    <property type="protein sequence ID" value="MEJ6010811.1"/>
    <property type="molecule type" value="Genomic_DNA"/>
</dbReference>
<dbReference type="GO" id="GO:0016491">
    <property type="term" value="F:oxidoreductase activity"/>
    <property type="evidence" value="ECO:0007669"/>
    <property type="project" value="UniProtKB-KW"/>
</dbReference>
<dbReference type="InterPro" id="IPR037069">
    <property type="entry name" value="AcylCoA_DH/ox_N_sf"/>
</dbReference>
<keyword evidence="9" id="KW-1185">Reference proteome</keyword>
<evidence type="ECO:0000256" key="2">
    <source>
        <dbReference type="ARBA" id="ARBA00009347"/>
    </source>
</evidence>
<dbReference type="InterPro" id="IPR036250">
    <property type="entry name" value="AcylCo_DH-like_C"/>
</dbReference>
<keyword evidence="3" id="KW-0285">Flavoprotein</keyword>
<dbReference type="InterPro" id="IPR046373">
    <property type="entry name" value="Acyl-CoA_Oxase/DH_mid-dom_sf"/>
</dbReference>
<dbReference type="InterPro" id="IPR009075">
    <property type="entry name" value="AcylCo_DH/oxidase_C"/>
</dbReference>
<evidence type="ECO:0000256" key="5">
    <source>
        <dbReference type="ARBA" id="ARBA00023002"/>
    </source>
</evidence>
<gene>
    <name evidence="8" type="ORF">WG900_12885</name>
</gene>
<dbReference type="InterPro" id="IPR013786">
    <property type="entry name" value="AcylCoA_DH/ox_N"/>
</dbReference>
<protein>
    <submittedName>
        <fullName evidence="8">Acyl-CoA dehydrogenase family protein</fullName>
        <ecNumber evidence="8">1.-.-.-</ecNumber>
    </submittedName>
</protein>
<evidence type="ECO:0000259" key="6">
    <source>
        <dbReference type="Pfam" id="PF00441"/>
    </source>
</evidence>
<name>A0ABU8SA51_9SPHN</name>
<dbReference type="SUPFAM" id="SSF56645">
    <property type="entry name" value="Acyl-CoA dehydrogenase NM domain-like"/>
    <property type="match status" value="1"/>
</dbReference>